<dbReference type="PANTHER" id="PTHR30627:SF6">
    <property type="entry name" value="BETA-LACTAMASE YBXI-RELATED"/>
    <property type="match status" value="1"/>
</dbReference>
<dbReference type="GO" id="GO:0071555">
    <property type="term" value="P:cell wall organization"/>
    <property type="evidence" value="ECO:0007669"/>
    <property type="project" value="TreeGrafter"/>
</dbReference>
<reference evidence="10 11" key="1">
    <citation type="submission" date="2019-03" db="EMBL/GenBank/DDBJ databases">
        <title>Genomic Encyclopedia of Type Strains, Phase IV (KMG-IV): sequencing the most valuable type-strain genomes for metagenomic binning, comparative biology and taxonomic classification.</title>
        <authorList>
            <person name="Goeker M."/>
        </authorList>
    </citation>
    <scope>NUCLEOTIDE SEQUENCE [LARGE SCALE GENOMIC DNA]</scope>
    <source>
        <strain evidence="10 11">DSM 100556</strain>
    </source>
</reference>
<evidence type="ECO:0000256" key="4">
    <source>
        <dbReference type="ARBA" id="ARBA00022729"/>
    </source>
</evidence>
<comment type="catalytic activity">
    <reaction evidence="1">
        <text>a beta-lactam + H2O = a substituted beta-amino acid</text>
        <dbReference type="Rhea" id="RHEA:20401"/>
        <dbReference type="ChEBI" id="CHEBI:15377"/>
        <dbReference type="ChEBI" id="CHEBI:35627"/>
        <dbReference type="ChEBI" id="CHEBI:140347"/>
        <dbReference type="EC" id="3.5.2.6"/>
    </reaction>
</comment>
<gene>
    <name evidence="10" type="ORF">EDD76_111146</name>
</gene>
<evidence type="ECO:0000313" key="10">
    <source>
        <dbReference type="EMBL" id="TCL56652.1"/>
    </source>
</evidence>
<name>A0A4V6NGM0_9FIRM</name>
<keyword evidence="8" id="KW-1133">Transmembrane helix</keyword>
<keyword evidence="4" id="KW-0732">Signal</keyword>
<keyword evidence="8" id="KW-0812">Transmembrane</keyword>
<dbReference type="STRING" id="1469948.GCA_000732725_01633"/>
<evidence type="ECO:0000256" key="6">
    <source>
        <dbReference type="ARBA" id="ARBA00023251"/>
    </source>
</evidence>
<dbReference type="InterPro" id="IPR001460">
    <property type="entry name" value="PCN-bd_Tpept"/>
</dbReference>
<dbReference type="PANTHER" id="PTHR30627">
    <property type="entry name" value="PEPTIDOGLYCAN D,D-TRANSPEPTIDASE"/>
    <property type="match status" value="1"/>
</dbReference>
<dbReference type="GO" id="GO:0008658">
    <property type="term" value="F:penicillin binding"/>
    <property type="evidence" value="ECO:0007669"/>
    <property type="project" value="InterPro"/>
</dbReference>
<organism evidence="10 11">
    <name type="scientific">Kineothrix alysoides</name>
    <dbReference type="NCBI Taxonomy" id="1469948"/>
    <lineage>
        <taxon>Bacteria</taxon>
        <taxon>Bacillati</taxon>
        <taxon>Bacillota</taxon>
        <taxon>Clostridia</taxon>
        <taxon>Lachnospirales</taxon>
        <taxon>Lachnospiraceae</taxon>
        <taxon>Kineothrix</taxon>
    </lineage>
</organism>
<evidence type="ECO:0000256" key="7">
    <source>
        <dbReference type="SAM" id="MobiDB-lite"/>
    </source>
</evidence>
<proteinExistence type="inferred from homology"/>
<dbReference type="GO" id="GO:0005886">
    <property type="term" value="C:plasma membrane"/>
    <property type="evidence" value="ECO:0007669"/>
    <property type="project" value="TreeGrafter"/>
</dbReference>
<dbReference type="AlphaFoldDB" id="A0A4V6NGM0"/>
<dbReference type="Gene3D" id="3.40.710.10">
    <property type="entry name" value="DD-peptidase/beta-lactamase superfamily"/>
    <property type="match status" value="1"/>
</dbReference>
<keyword evidence="6" id="KW-0046">Antibiotic resistance</keyword>
<feature type="region of interest" description="Disordered" evidence="7">
    <location>
        <begin position="138"/>
        <end position="164"/>
    </location>
</feature>
<comment type="caution">
    <text evidence="10">The sequence shown here is derived from an EMBL/GenBank/DDBJ whole genome shotgun (WGS) entry which is preliminary data.</text>
</comment>
<dbReference type="EC" id="3.5.2.6" evidence="3"/>
<dbReference type="EMBL" id="SLUO01000011">
    <property type="protein sequence ID" value="TCL56652.1"/>
    <property type="molecule type" value="Genomic_DNA"/>
</dbReference>
<dbReference type="InterPro" id="IPR050515">
    <property type="entry name" value="Beta-lactam/transpept"/>
</dbReference>
<sequence>MVKNRKRIYFLLTVFVITVIILGVTIYYIRNNTVIFMNQEVYVDVVNESEIHVKGLPANTENFSETYMIKKTDTLKILDRQGREIDFESLNVGNILIFDYKGLMVPKSGSYLNRGIYDVRLSGEVFNNKFWNVEFGDGKSRKSQPEQTLTGNQTEEKKQEGKKIQDIENSEPRIVTAYYEEEFHTIQGCAVIFDASKNIYTFYNEKECKEQVSPCSTFKVISSLMGIHNQIVTSKESKMGYSGAKYPTEAWNADLSLADAFQNSCVWYFRKIIDEVGQEEVRKELQSLNYGNCDISEWNGNSTNSYPELNGFWLESSLKISPLEQVDILRNIIEGKTIYSKNEVDILKSIMLIEENKTEKIYGKTGTGTNGNAWFIGAVEKDGSNTYFAIYLNDSTSDMVSGAKAREIALSILDELHIS</sequence>
<dbReference type="RefSeq" id="WP_157837541.1">
    <property type="nucleotide sequence ID" value="NZ_JPNB01000001.1"/>
</dbReference>
<dbReference type="GO" id="GO:0008800">
    <property type="term" value="F:beta-lactamase activity"/>
    <property type="evidence" value="ECO:0007669"/>
    <property type="project" value="UniProtKB-EC"/>
</dbReference>
<evidence type="ECO:0000256" key="5">
    <source>
        <dbReference type="ARBA" id="ARBA00022801"/>
    </source>
</evidence>
<evidence type="ECO:0000313" key="11">
    <source>
        <dbReference type="Proteomes" id="UP000295718"/>
    </source>
</evidence>
<dbReference type="Pfam" id="PF00905">
    <property type="entry name" value="Transpeptidase"/>
    <property type="match status" value="1"/>
</dbReference>
<evidence type="ECO:0000256" key="8">
    <source>
        <dbReference type="SAM" id="Phobius"/>
    </source>
</evidence>
<keyword evidence="5" id="KW-0378">Hydrolase</keyword>
<keyword evidence="11" id="KW-1185">Reference proteome</keyword>
<protein>
    <recommendedName>
        <fullName evidence="3">beta-lactamase</fullName>
        <ecNumber evidence="3">3.5.2.6</ecNumber>
    </recommendedName>
</protein>
<evidence type="ECO:0000256" key="2">
    <source>
        <dbReference type="ARBA" id="ARBA00007898"/>
    </source>
</evidence>
<evidence type="ECO:0000256" key="3">
    <source>
        <dbReference type="ARBA" id="ARBA00012865"/>
    </source>
</evidence>
<keyword evidence="8" id="KW-0472">Membrane</keyword>
<dbReference type="SUPFAM" id="SSF56601">
    <property type="entry name" value="beta-lactamase/transpeptidase-like"/>
    <property type="match status" value="1"/>
</dbReference>
<dbReference type="GO" id="GO:0046677">
    <property type="term" value="P:response to antibiotic"/>
    <property type="evidence" value="ECO:0007669"/>
    <property type="project" value="UniProtKB-KW"/>
</dbReference>
<feature type="compositionally biased region" description="Basic and acidic residues" evidence="7">
    <location>
        <begin position="154"/>
        <end position="164"/>
    </location>
</feature>
<comment type="similarity">
    <text evidence="2">Belongs to the class-D beta-lactamase family.</text>
</comment>
<feature type="domain" description="Penicillin-binding protein transpeptidase" evidence="9">
    <location>
        <begin position="190"/>
        <end position="413"/>
    </location>
</feature>
<accession>A0A4V6NGM0</accession>
<feature type="transmembrane region" description="Helical" evidence="8">
    <location>
        <begin position="7"/>
        <end position="29"/>
    </location>
</feature>
<dbReference type="Proteomes" id="UP000295718">
    <property type="component" value="Unassembled WGS sequence"/>
</dbReference>
<evidence type="ECO:0000259" key="9">
    <source>
        <dbReference type="Pfam" id="PF00905"/>
    </source>
</evidence>
<evidence type="ECO:0000256" key="1">
    <source>
        <dbReference type="ARBA" id="ARBA00001526"/>
    </source>
</evidence>
<dbReference type="InterPro" id="IPR012338">
    <property type="entry name" value="Beta-lactam/transpept-like"/>
</dbReference>